<reference evidence="2 3" key="1">
    <citation type="submission" date="2018-11" db="EMBL/GenBank/DDBJ databases">
        <title>Proposal to divide the Flavobacteriaceae and reorganize its genera based on Amino Acid Identity values calculated from whole genome sequences.</title>
        <authorList>
            <person name="Nicholson A.C."/>
            <person name="Gulvik C.A."/>
            <person name="Whitney A.M."/>
            <person name="Humrighouse B.W."/>
            <person name="Bell M."/>
            <person name="Holmes B."/>
            <person name="Steigerwalt A.G."/>
            <person name="Villarma A."/>
            <person name="Sheth M."/>
            <person name="Batra D."/>
            <person name="Pryor J."/>
            <person name="Bernardet J.-F."/>
            <person name="Hugo C."/>
            <person name="Kampfer P."/>
            <person name="Newman J."/>
            <person name="McQuiston J.R."/>
        </authorList>
    </citation>
    <scope>NUCLEOTIDE SEQUENCE [LARGE SCALE GENOMIC DNA]</scope>
    <source>
        <strain evidence="2 3">G0041</strain>
    </source>
</reference>
<dbReference type="EMBL" id="CP033923">
    <property type="protein sequence ID" value="AZA91760.1"/>
    <property type="molecule type" value="Genomic_DNA"/>
</dbReference>
<protein>
    <submittedName>
        <fullName evidence="2">Uncharacterized protein</fullName>
    </submittedName>
</protein>
<gene>
    <name evidence="2" type="ORF">EG343_14620</name>
</gene>
<keyword evidence="3" id="KW-1185">Reference proteome</keyword>
<evidence type="ECO:0000313" key="2">
    <source>
        <dbReference type="EMBL" id="AZA91760.1"/>
    </source>
</evidence>
<name>A0AAD1DRS2_CHRNA</name>
<feature type="transmembrane region" description="Helical" evidence="1">
    <location>
        <begin position="91"/>
        <end position="107"/>
    </location>
</feature>
<evidence type="ECO:0000256" key="1">
    <source>
        <dbReference type="SAM" id="Phobius"/>
    </source>
</evidence>
<accession>A0AAD1DRS2</accession>
<evidence type="ECO:0000313" key="3">
    <source>
        <dbReference type="Proteomes" id="UP000278288"/>
    </source>
</evidence>
<keyword evidence="1" id="KW-0472">Membrane</keyword>
<dbReference type="RefSeq" id="WP_123858506.1">
    <property type="nucleotide sequence ID" value="NZ_CP033923.1"/>
</dbReference>
<feature type="transmembrane region" description="Helical" evidence="1">
    <location>
        <begin position="127"/>
        <end position="145"/>
    </location>
</feature>
<sequence>MERLYYEKTINPNQPKAFNGEKQGLDDYLNKVARLVPSEIIAGYLAVIGIIESAKNANSERILVLLTLIICTILTPIYLNKVANPEKPKRNHLILSTIAFLVWAYVTTGKQIIKAISPNDTEIFDPVIASAIMILFSLISAAIPLNK</sequence>
<feature type="transmembrane region" description="Helical" evidence="1">
    <location>
        <begin position="62"/>
        <end position="79"/>
    </location>
</feature>
<organism evidence="2 3">
    <name type="scientific">Chryseobacterium nakagawai</name>
    <dbReference type="NCBI Taxonomy" id="1241982"/>
    <lineage>
        <taxon>Bacteria</taxon>
        <taxon>Pseudomonadati</taxon>
        <taxon>Bacteroidota</taxon>
        <taxon>Flavobacteriia</taxon>
        <taxon>Flavobacteriales</taxon>
        <taxon>Weeksellaceae</taxon>
        <taxon>Chryseobacterium group</taxon>
        <taxon>Chryseobacterium</taxon>
    </lineage>
</organism>
<keyword evidence="1" id="KW-1133">Transmembrane helix</keyword>
<keyword evidence="1" id="KW-0812">Transmembrane</keyword>
<feature type="transmembrane region" description="Helical" evidence="1">
    <location>
        <begin position="32"/>
        <end position="50"/>
    </location>
</feature>
<dbReference type="AlphaFoldDB" id="A0AAD1DRS2"/>
<dbReference type="KEGG" id="cnk:EG343_14620"/>
<dbReference type="Proteomes" id="UP000278288">
    <property type="component" value="Chromosome"/>
</dbReference>
<proteinExistence type="predicted"/>